<evidence type="ECO:0000313" key="1">
    <source>
        <dbReference type="EMBL" id="TNN79393.1"/>
    </source>
</evidence>
<gene>
    <name evidence="1" type="ORF">EYF80_010417</name>
</gene>
<protein>
    <submittedName>
        <fullName evidence="1">Uncharacterized protein</fullName>
    </submittedName>
</protein>
<dbReference type="EMBL" id="SRLO01000065">
    <property type="protein sequence ID" value="TNN79393.1"/>
    <property type="molecule type" value="Genomic_DNA"/>
</dbReference>
<evidence type="ECO:0000313" key="2">
    <source>
        <dbReference type="Proteomes" id="UP000314294"/>
    </source>
</evidence>
<proteinExistence type="predicted"/>
<organism evidence="1 2">
    <name type="scientific">Liparis tanakae</name>
    <name type="common">Tanaka's snailfish</name>
    <dbReference type="NCBI Taxonomy" id="230148"/>
    <lineage>
        <taxon>Eukaryota</taxon>
        <taxon>Metazoa</taxon>
        <taxon>Chordata</taxon>
        <taxon>Craniata</taxon>
        <taxon>Vertebrata</taxon>
        <taxon>Euteleostomi</taxon>
        <taxon>Actinopterygii</taxon>
        <taxon>Neopterygii</taxon>
        <taxon>Teleostei</taxon>
        <taxon>Neoteleostei</taxon>
        <taxon>Acanthomorphata</taxon>
        <taxon>Eupercaria</taxon>
        <taxon>Perciformes</taxon>
        <taxon>Cottioidei</taxon>
        <taxon>Cottales</taxon>
        <taxon>Liparidae</taxon>
        <taxon>Liparis</taxon>
    </lineage>
</organism>
<comment type="caution">
    <text evidence="1">The sequence shown here is derived from an EMBL/GenBank/DDBJ whole genome shotgun (WGS) entry which is preliminary data.</text>
</comment>
<dbReference type="AlphaFoldDB" id="A0A4Z2IQF7"/>
<name>A0A4Z2IQF7_9TELE</name>
<keyword evidence="2" id="KW-1185">Reference proteome</keyword>
<accession>A0A4Z2IQF7</accession>
<sequence length="237" mass="26702">MDNSHTTATMAPALAPVRLREYSTASVMALYLSMAIAARCRMEQVQQLRDVRADTRLMWRLRGARADGSAPLGHSQISGRCVGEEEETSDNGIQQFNKAVLKVRAVFKVSTFLKAVLRNVLQVRAVLRNVLKVVNKAINKFVLRAVLNVLRIDHRAVSKVVFREVRKVRTNFKVRTSLKVVLMNVLQVRAILGNVFKVGAILKSVLRNALKVRDVLKGVLKVNIKANLRKFQDLRHI</sequence>
<dbReference type="Proteomes" id="UP000314294">
    <property type="component" value="Unassembled WGS sequence"/>
</dbReference>
<reference evidence="1 2" key="1">
    <citation type="submission" date="2019-03" db="EMBL/GenBank/DDBJ databases">
        <title>First draft genome of Liparis tanakae, snailfish: a comprehensive survey of snailfish specific genes.</title>
        <authorList>
            <person name="Kim W."/>
            <person name="Song I."/>
            <person name="Jeong J.-H."/>
            <person name="Kim D."/>
            <person name="Kim S."/>
            <person name="Ryu S."/>
            <person name="Song J.Y."/>
            <person name="Lee S.K."/>
        </authorList>
    </citation>
    <scope>NUCLEOTIDE SEQUENCE [LARGE SCALE GENOMIC DNA]</scope>
    <source>
        <tissue evidence="1">Muscle</tissue>
    </source>
</reference>